<evidence type="ECO:0000313" key="5">
    <source>
        <dbReference type="EMBL" id="MFD2726443.1"/>
    </source>
</evidence>
<dbReference type="Proteomes" id="UP001597476">
    <property type="component" value="Unassembled WGS sequence"/>
</dbReference>
<evidence type="ECO:0000256" key="2">
    <source>
        <dbReference type="ARBA" id="ARBA00023125"/>
    </source>
</evidence>
<accession>A0ABW5TD39</accession>
<dbReference type="EMBL" id="JBHULY010000016">
    <property type="protein sequence ID" value="MFD2726443.1"/>
    <property type="molecule type" value="Genomic_DNA"/>
</dbReference>
<keyword evidence="3" id="KW-0804">Transcription</keyword>
<dbReference type="RefSeq" id="WP_380291380.1">
    <property type="nucleotide sequence ID" value="NZ_JBHULY010000016.1"/>
</dbReference>
<dbReference type="Pfam" id="PF00196">
    <property type="entry name" value="GerE"/>
    <property type="match status" value="1"/>
</dbReference>
<dbReference type="PROSITE" id="PS00622">
    <property type="entry name" value="HTH_LUXR_1"/>
    <property type="match status" value="1"/>
</dbReference>
<keyword evidence="1" id="KW-0805">Transcription regulation</keyword>
<protein>
    <submittedName>
        <fullName evidence="5">LuxR C-terminal-related transcriptional regulator</fullName>
    </submittedName>
</protein>
<proteinExistence type="predicted"/>
<feature type="domain" description="HTH luxR-type" evidence="4">
    <location>
        <begin position="190"/>
        <end position="254"/>
    </location>
</feature>
<dbReference type="PANTHER" id="PTHR44688">
    <property type="entry name" value="DNA-BINDING TRANSCRIPTIONAL ACTIVATOR DEVR_DOSR"/>
    <property type="match status" value="1"/>
</dbReference>
<dbReference type="SMART" id="SM00421">
    <property type="entry name" value="HTH_LUXR"/>
    <property type="match status" value="1"/>
</dbReference>
<evidence type="ECO:0000256" key="1">
    <source>
        <dbReference type="ARBA" id="ARBA00023015"/>
    </source>
</evidence>
<dbReference type="PROSITE" id="PS50043">
    <property type="entry name" value="HTH_LUXR_2"/>
    <property type="match status" value="1"/>
</dbReference>
<dbReference type="InterPro" id="IPR036388">
    <property type="entry name" value="WH-like_DNA-bd_sf"/>
</dbReference>
<comment type="caution">
    <text evidence="5">The sequence shown here is derived from an EMBL/GenBank/DDBJ whole genome shotgun (WGS) entry which is preliminary data.</text>
</comment>
<evidence type="ECO:0000259" key="4">
    <source>
        <dbReference type="PROSITE" id="PS50043"/>
    </source>
</evidence>
<dbReference type="InterPro" id="IPR000792">
    <property type="entry name" value="Tscrpt_reg_LuxR_C"/>
</dbReference>
<evidence type="ECO:0000313" key="6">
    <source>
        <dbReference type="Proteomes" id="UP001597476"/>
    </source>
</evidence>
<reference evidence="6" key="1">
    <citation type="journal article" date="2019" name="Int. J. Syst. Evol. Microbiol.">
        <title>The Global Catalogue of Microorganisms (GCM) 10K type strain sequencing project: providing services to taxonomists for standard genome sequencing and annotation.</title>
        <authorList>
            <consortium name="The Broad Institute Genomics Platform"/>
            <consortium name="The Broad Institute Genome Sequencing Center for Infectious Disease"/>
            <person name="Wu L."/>
            <person name="Ma J."/>
        </authorList>
    </citation>
    <scope>NUCLEOTIDE SEQUENCE [LARGE SCALE GENOMIC DNA]</scope>
    <source>
        <strain evidence="6">KCTC 42398</strain>
    </source>
</reference>
<dbReference type="Gene3D" id="3.30.450.20">
    <property type="entry name" value="PAS domain"/>
    <property type="match status" value="1"/>
</dbReference>
<sequence>MNENARKVTRVWETENKILNPSKKEVLLDVVEQVASLFSAGPFYYYIINFEDVSMDYVHEGIKDVLGIQPEAFNVDKLFEIMHPDDLEVMHQKEGIATHFLLNQISVENIPDYKVVYLMRLRHTSGIYKTILHQTKALVMSHDGKIQKVLGIHTDMTHLNMPFDNKVSFLSQKLPSVHYKYTKSNYVLRQHYETEYTKRETEILELLSQGKTAQDISGELSISLLTVNTHKRNILRKSGAINTSQLVAKAIREGII</sequence>
<dbReference type="CDD" id="cd06170">
    <property type="entry name" value="LuxR_C_like"/>
    <property type="match status" value="1"/>
</dbReference>
<dbReference type="InterPro" id="IPR035965">
    <property type="entry name" value="PAS-like_dom_sf"/>
</dbReference>
<keyword evidence="6" id="KW-1185">Reference proteome</keyword>
<organism evidence="5 6">
    <name type="scientific">Hyunsoonleella rubra</name>
    <dbReference type="NCBI Taxonomy" id="1737062"/>
    <lineage>
        <taxon>Bacteria</taxon>
        <taxon>Pseudomonadati</taxon>
        <taxon>Bacteroidota</taxon>
        <taxon>Flavobacteriia</taxon>
        <taxon>Flavobacteriales</taxon>
        <taxon>Flavobacteriaceae</taxon>
    </lineage>
</organism>
<evidence type="ECO:0000256" key="3">
    <source>
        <dbReference type="ARBA" id="ARBA00023163"/>
    </source>
</evidence>
<dbReference type="SUPFAM" id="SSF55785">
    <property type="entry name" value="PYP-like sensor domain (PAS domain)"/>
    <property type="match status" value="1"/>
</dbReference>
<dbReference type="SUPFAM" id="SSF46894">
    <property type="entry name" value="C-terminal effector domain of the bipartite response regulators"/>
    <property type="match status" value="1"/>
</dbReference>
<name>A0ABW5TD39_9FLAO</name>
<gene>
    <name evidence="5" type="ORF">ACFSR8_09475</name>
</gene>
<dbReference type="Gene3D" id="1.10.10.10">
    <property type="entry name" value="Winged helix-like DNA-binding domain superfamily/Winged helix DNA-binding domain"/>
    <property type="match status" value="1"/>
</dbReference>
<dbReference type="PANTHER" id="PTHR44688:SF16">
    <property type="entry name" value="DNA-BINDING TRANSCRIPTIONAL ACTIVATOR DEVR_DOSR"/>
    <property type="match status" value="1"/>
</dbReference>
<dbReference type="InterPro" id="IPR016032">
    <property type="entry name" value="Sig_transdc_resp-reg_C-effctor"/>
</dbReference>
<keyword evidence="2" id="KW-0238">DNA-binding</keyword>
<dbReference type="PRINTS" id="PR00038">
    <property type="entry name" value="HTHLUXR"/>
</dbReference>